<reference evidence="2" key="2">
    <citation type="submission" date="2025-08" db="UniProtKB">
        <authorList>
            <consortium name="Ensembl"/>
        </authorList>
    </citation>
    <scope>IDENTIFICATION</scope>
</reference>
<evidence type="ECO:0000313" key="3">
    <source>
        <dbReference type="Proteomes" id="UP000008227"/>
    </source>
</evidence>
<dbReference type="Ensembl" id="ENSSSCT00000074278.1">
    <property type="protein sequence ID" value="ENSSSCP00000075949.1"/>
    <property type="gene ID" value="ENSSSCG00000051521.1"/>
</dbReference>
<accession>A0A8W4F977</accession>
<dbReference type="Proteomes" id="UP000008227">
    <property type="component" value="Chromosome 4"/>
</dbReference>
<evidence type="ECO:0000256" key="1">
    <source>
        <dbReference type="SAM" id="MobiDB-lite"/>
    </source>
</evidence>
<reference evidence="2" key="1">
    <citation type="journal article" date="2020" name="Gigascience">
        <title>An improved pig reference genome sequence to enable pig genetics and genomics research.</title>
        <authorList>
            <person name="Warr A."/>
            <person name="Affara N."/>
            <person name="Aken B."/>
            <person name="Beiki H."/>
            <person name="Bickhart D.M."/>
            <person name="Billis K."/>
            <person name="Chow W."/>
            <person name="Eory L."/>
            <person name="Finlayson H.A."/>
            <person name="Flicek P."/>
            <person name="Giron C.G."/>
            <person name="Griffin D.K."/>
            <person name="Hall R."/>
            <person name="Hannum G."/>
            <person name="Hourlier T."/>
            <person name="Howe K."/>
            <person name="Hume D.A."/>
            <person name="Izuogu O."/>
            <person name="Kim K."/>
            <person name="Koren S."/>
            <person name="Liu H."/>
            <person name="Manchanda N."/>
            <person name="Martin F.J."/>
            <person name="Nonneman D.J."/>
            <person name="O'Connor R.E."/>
            <person name="Phillippy A.M."/>
            <person name="Rohrer G.A."/>
            <person name="Rosen B.D."/>
            <person name="Rund L.A."/>
            <person name="Sargent C.A."/>
            <person name="Schook L.B."/>
            <person name="Schroeder S.G."/>
            <person name="Schwartz A.S."/>
            <person name="Skinner B.M."/>
            <person name="Talbot R."/>
            <person name="Tseng E."/>
            <person name="Tuggle C.K."/>
            <person name="Watson M."/>
            <person name="Smith T.P.L."/>
            <person name="Archibald A.L."/>
        </authorList>
    </citation>
    <scope>NUCLEOTIDE SEQUENCE [LARGE SCALE GENOMIC DNA]</scope>
    <source>
        <strain evidence="2">Duroc</strain>
    </source>
</reference>
<dbReference type="AlphaFoldDB" id="A0A8W4F977"/>
<protein>
    <submittedName>
        <fullName evidence="2">Late cornified envelope 6A</fullName>
    </submittedName>
</protein>
<keyword evidence="3" id="KW-1185">Reference proteome</keyword>
<name>A0A8W4F977_PIG</name>
<dbReference type="GeneTree" id="ENSGT00940000166289"/>
<dbReference type="InterPro" id="IPR031716">
    <property type="entry name" value="LCE6A"/>
</dbReference>
<organism evidence="2 3">
    <name type="scientific">Sus scrofa</name>
    <name type="common">Pig</name>
    <dbReference type="NCBI Taxonomy" id="9823"/>
    <lineage>
        <taxon>Eukaryota</taxon>
        <taxon>Metazoa</taxon>
        <taxon>Chordata</taxon>
        <taxon>Craniata</taxon>
        <taxon>Vertebrata</taxon>
        <taxon>Euteleostomi</taxon>
        <taxon>Mammalia</taxon>
        <taxon>Eutheria</taxon>
        <taxon>Laurasiatheria</taxon>
        <taxon>Artiodactyla</taxon>
        <taxon>Suina</taxon>
        <taxon>Suidae</taxon>
        <taxon>Sus</taxon>
    </lineage>
</organism>
<evidence type="ECO:0000313" key="2">
    <source>
        <dbReference type="Ensembl" id="ENSSSCP00000075949.1"/>
    </source>
</evidence>
<dbReference type="Pfam" id="PF15858">
    <property type="entry name" value="LCE6A"/>
    <property type="match status" value="1"/>
</dbReference>
<sequence>MSQQKQRSQEPQKAFKCPPPQGRPPSLVSCSAPGPPCCGGCGFGSQRPRDKPRRACRKPQYLRGGTVYHIKEEECGD</sequence>
<feature type="region of interest" description="Disordered" evidence="1">
    <location>
        <begin position="1"/>
        <end position="27"/>
    </location>
</feature>
<proteinExistence type="predicted"/>
<reference evidence="2" key="3">
    <citation type="submission" date="2025-09" db="UniProtKB">
        <authorList>
            <consortium name="Ensembl"/>
        </authorList>
    </citation>
    <scope>IDENTIFICATION</scope>
</reference>
<gene>
    <name evidence="2" type="primary">LCE6A</name>
</gene>
<feature type="compositionally biased region" description="Polar residues" evidence="1">
    <location>
        <begin position="1"/>
        <end position="11"/>
    </location>
</feature>